<dbReference type="NCBIfam" id="TIGR00401">
    <property type="entry name" value="msrA"/>
    <property type="match status" value="1"/>
</dbReference>
<dbReference type="EC" id="1.8.4.11" evidence="4"/>
<dbReference type="InterPro" id="IPR002569">
    <property type="entry name" value="Met_Sox_Rdtase_MsrA_dom"/>
</dbReference>
<comment type="function">
    <text evidence="4">Has an important function as a repair enzyme for proteins that have been inactivated by oxidation. Catalyzes the reversible oxidation-reduction of methionine sulfoxide in proteins to methionine.</text>
</comment>
<comment type="similarity">
    <text evidence="4">Belongs to the MsrA Met sulfoxide reductase family.</text>
</comment>
<dbReference type="GO" id="GO:0033744">
    <property type="term" value="F:L-methionine:thioredoxin-disulfide S-oxidoreductase activity"/>
    <property type="evidence" value="ECO:0007669"/>
    <property type="project" value="RHEA"/>
</dbReference>
<proteinExistence type="inferred from homology"/>
<name>R9A0J4_9LEPT</name>
<protein>
    <recommendedName>
        <fullName evidence="4">Peptide methionine sulfoxide reductase MsrA</fullName>
        <shortName evidence="4">Protein-methionine-S-oxide reductase</shortName>
        <ecNumber evidence="4">1.8.4.11</ecNumber>
    </recommendedName>
    <alternativeName>
        <fullName evidence="4">Peptide-methionine (S)-S-oxide reductase</fullName>
        <shortName evidence="4">Peptide Met(O) reductase</shortName>
    </alternativeName>
</protein>
<dbReference type="SUPFAM" id="SSF55068">
    <property type="entry name" value="Peptide methionine sulfoxide reductase"/>
    <property type="match status" value="1"/>
</dbReference>
<gene>
    <name evidence="6" type="primary">msrA_2</name>
    <name evidence="4" type="synonym">msrA</name>
    <name evidence="6" type="ORF">LEP1GSC195_3843</name>
</gene>
<feature type="active site" evidence="4">
    <location>
        <position position="25"/>
    </location>
</feature>
<dbReference type="GO" id="GO:0008113">
    <property type="term" value="F:peptide-methionine (S)-S-oxide reductase activity"/>
    <property type="evidence" value="ECO:0007669"/>
    <property type="project" value="UniProtKB-UniRule"/>
</dbReference>
<comment type="caution">
    <text evidence="6">The sequence shown here is derived from an EMBL/GenBank/DDBJ whole genome shotgun (WGS) entry which is preliminary data.</text>
</comment>
<reference evidence="6" key="1">
    <citation type="submission" date="2013-04" db="EMBL/GenBank/DDBJ databases">
        <authorList>
            <person name="Harkins D.M."/>
            <person name="Durkin A.S."/>
            <person name="Brinkac L.M."/>
            <person name="Haft D.H."/>
            <person name="Selengut J.D."/>
            <person name="Sanka R."/>
            <person name="DePew J."/>
            <person name="Purushe J."/>
            <person name="Galloway R.L."/>
            <person name="Vinetz J.M."/>
            <person name="Sutton G.G."/>
            <person name="Nierman W.C."/>
            <person name="Fouts D.E."/>
        </authorList>
    </citation>
    <scope>NUCLEOTIDE SEQUENCE [LARGE SCALE GENOMIC DNA]</scope>
    <source>
        <strain evidence="6">CDC</strain>
    </source>
</reference>
<evidence type="ECO:0000256" key="2">
    <source>
        <dbReference type="ARBA" id="ARBA00047806"/>
    </source>
</evidence>
<evidence type="ECO:0000313" key="6">
    <source>
        <dbReference type="EMBL" id="EOQ95713.1"/>
    </source>
</evidence>
<dbReference type="Proteomes" id="UP000013984">
    <property type="component" value="Unassembled WGS sequence"/>
</dbReference>
<comment type="catalytic activity">
    <reaction evidence="2 4">
        <text>L-methionyl-[protein] + [thioredoxin]-disulfide + H2O = L-methionyl-(S)-S-oxide-[protein] + [thioredoxin]-dithiol</text>
        <dbReference type="Rhea" id="RHEA:14217"/>
        <dbReference type="Rhea" id="RHEA-COMP:10698"/>
        <dbReference type="Rhea" id="RHEA-COMP:10700"/>
        <dbReference type="Rhea" id="RHEA-COMP:12313"/>
        <dbReference type="Rhea" id="RHEA-COMP:12315"/>
        <dbReference type="ChEBI" id="CHEBI:15377"/>
        <dbReference type="ChEBI" id="CHEBI:16044"/>
        <dbReference type="ChEBI" id="CHEBI:29950"/>
        <dbReference type="ChEBI" id="CHEBI:44120"/>
        <dbReference type="ChEBI" id="CHEBI:50058"/>
        <dbReference type="EC" id="1.8.4.11"/>
    </reaction>
</comment>
<evidence type="ECO:0000256" key="1">
    <source>
        <dbReference type="ARBA" id="ARBA00023002"/>
    </source>
</evidence>
<dbReference type="Gene3D" id="3.30.1060.10">
    <property type="entry name" value="Peptide methionine sulphoxide reductase MsrA"/>
    <property type="match status" value="1"/>
</dbReference>
<accession>R9A0J4</accession>
<evidence type="ECO:0000256" key="4">
    <source>
        <dbReference type="HAMAP-Rule" id="MF_01401"/>
    </source>
</evidence>
<dbReference type="PANTHER" id="PTHR43774">
    <property type="entry name" value="PEPTIDE METHIONINE SULFOXIDE REDUCTASE"/>
    <property type="match status" value="1"/>
</dbReference>
<feature type="domain" description="Peptide methionine sulphoxide reductase MsrA" evidence="5">
    <location>
        <begin position="18"/>
        <end position="169"/>
    </location>
</feature>
<dbReference type="InterPro" id="IPR036509">
    <property type="entry name" value="Met_Sox_Rdtase_MsrA_sf"/>
</dbReference>
<keyword evidence="1 4" id="KW-0560">Oxidoreductase</keyword>
<dbReference type="Pfam" id="PF01625">
    <property type="entry name" value="PMSR"/>
    <property type="match status" value="1"/>
</dbReference>
<dbReference type="EMBL" id="AOGZ02000014">
    <property type="protein sequence ID" value="EOQ95713.1"/>
    <property type="molecule type" value="Genomic_DNA"/>
</dbReference>
<dbReference type="AlphaFoldDB" id="R9A0J4"/>
<sequence length="183" mass="20766">MFRTSGDFPSSKECMTEKAILGSGCFWCTEAVYLRIPGILSVKSGYAGGSTSHPTYKEICTGTTGHAEVIEIEFDPEVITYSKILEIFWASHDPTTLNKQGNDVGTQYRSVIFYLNEKQKDLAVESKRKHAYLFPDPIVTEISPAPEFYPAEDYHQNYFTLNPQNPYCHYVIFPKLKKMGLKL</sequence>
<organism evidence="6 7">
    <name type="scientific">Leptospira wolbachii serovar Codice str. CDC</name>
    <dbReference type="NCBI Taxonomy" id="1218599"/>
    <lineage>
        <taxon>Bacteria</taxon>
        <taxon>Pseudomonadati</taxon>
        <taxon>Spirochaetota</taxon>
        <taxon>Spirochaetia</taxon>
        <taxon>Leptospirales</taxon>
        <taxon>Leptospiraceae</taxon>
        <taxon>Leptospira</taxon>
    </lineage>
</organism>
<dbReference type="HAMAP" id="MF_01401">
    <property type="entry name" value="MsrA"/>
    <property type="match status" value="1"/>
</dbReference>
<dbReference type="PANTHER" id="PTHR43774:SF1">
    <property type="entry name" value="PEPTIDE METHIONINE SULFOXIDE REDUCTASE MSRA 2"/>
    <property type="match status" value="1"/>
</dbReference>
<evidence type="ECO:0000313" key="7">
    <source>
        <dbReference type="Proteomes" id="UP000013984"/>
    </source>
</evidence>
<dbReference type="STRING" id="1218599.LEP1GSC195_3843"/>
<evidence type="ECO:0000259" key="5">
    <source>
        <dbReference type="Pfam" id="PF01625"/>
    </source>
</evidence>
<keyword evidence="7" id="KW-1185">Reference proteome</keyword>
<evidence type="ECO:0000256" key="3">
    <source>
        <dbReference type="ARBA" id="ARBA00048782"/>
    </source>
</evidence>
<comment type="catalytic activity">
    <reaction evidence="3 4">
        <text>[thioredoxin]-disulfide + L-methionine + H2O = L-methionine (S)-S-oxide + [thioredoxin]-dithiol</text>
        <dbReference type="Rhea" id="RHEA:19993"/>
        <dbReference type="Rhea" id="RHEA-COMP:10698"/>
        <dbReference type="Rhea" id="RHEA-COMP:10700"/>
        <dbReference type="ChEBI" id="CHEBI:15377"/>
        <dbReference type="ChEBI" id="CHEBI:29950"/>
        <dbReference type="ChEBI" id="CHEBI:50058"/>
        <dbReference type="ChEBI" id="CHEBI:57844"/>
        <dbReference type="ChEBI" id="CHEBI:58772"/>
        <dbReference type="EC" id="1.8.4.11"/>
    </reaction>
</comment>